<dbReference type="InterPro" id="IPR042098">
    <property type="entry name" value="TauD-like_sf"/>
</dbReference>
<dbReference type="PANTHER" id="PTHR10696">
    <property type="entry name" value="GAMMA-BUTYROBETAINE HYDROXYLASE-RELATED"/>
    <property type="match status" value="1"/>
</dbReference>
<keyword evidence="1" id="KW-0223">Dioxygenase</keyword>
<sequence length="200" mass="22917">MDQPYYKSILNIQLLHCIHENTSGGDNIFVDGFNVAKQVYENHPDAFDVLKTFYVRFVDFGTDAYGNFTFGYSHPIINVNKHGRINSFVYSASAESDSKGDCTPDELLAFYDASYVLMKGLHDPNNVIDIHLKSGQIAMFHNDRVLHGRTAFESTAEEPMARWLQGMYFDWDVVFSKLQVLQMKLGLKTPYLPEQSDDYF</sequence>
<dbReference type="Pfam" id="PF02668">
    <property type="entry name" value="TauD"/>
    <property type="match status" value="1"/>
</dbReference>
<dbReference type="GO" id="GO:0045329">
    <property type="term" value="P:carnitine biosynthetic process"/>
    <property type="evidence" value="ECO:0007669"/>
    <property type="project" value="TreeGrafter"/>
</dbReference>
<keyword evidence="2" id="KW-1185">Reference proteome</keyword>
<dbReference type="GO" id="GO:0005739">
    <property type="term" value="C:mitochondrion"/>
    <property type="evidence" value="ECO:0007669"/>
    <property type="project" value="TreeGrafter"/>
</dbReference>
<evidence type="ECO:0000313" key="2">
    <source>
        <dbReference type="Proteomes" id="UP001152795"/>
    </source>
</evidence>
<dbReference type="EMBL" id="CACRXK020004705">
    <property type="protein sequence ID" value="CAB4003718.1"/>
    <property type="molecule type" value="Genomic_DNA"/>
</dbReference>
<dbReference type="SUPFAM" id="SSF51197">
    <property type="entry name" value="Clavaminate synthase-like"/>
    <property type="match status" value="1"/>
</dbReference>
<dbReference type="PANTHER" id="PTHR10696:SF33">
    <property type="entry name" value="GAMMA-BUTYROBETAINE DIOXYGENASE"/>
    <property type="match status" value="1"/>
</dbReference>
<proteinExistence type="predicted"/>
<dbReference type="Gene3D" id="3.60.130.10">
    <property type="entry name" value="Clavaminate synthase-like"/>
    <property type="match status" value="1"/>
</dbReference>
<name>A0A6S7IMC4_PARCT</name>
<protein>
    <submittedName>
        <fullName evidence="1">Gamma-butyrobetaine dioxygenase-like</fullName>
    </submittedName>
</protein>
<dbReference type="AlphaFoldDB" id="A0A6S7IMC4"/>
<evidence type="ECO:0000313" key="1">
    <source>
        <dbReference type="EMBL" id="CAB4003718.1"/>
    </source>
</evidence>
<gene>
    <name evidence="1" type="ORF">PACLA_8A004898</name>
</gene>
<organism evidence="1 2">
    <name type="scientific">Paramuricea clavata</name>
    <name type="common">Red gorgonian</name>
    <name type="synonym">Violescent sea-whip</name>
    <dbReference type="NCBI Taxonomy" id="317549"/>
    <lineage>
        <taxon>Eukaryota</taxon>
        <taxon>Metazoa</taxon>
        <taxon>Cnidaria</taxon>
        <taxon>Anthozoa</taxon>
        <taxon>Octocorallia</taxon>
        <taxon>Malacalcyonacea</taxon>
        <taxon>Plexauridae</taxon>
        <taxon>Paramuricea</taxon>
    </lineage>
</organism>
<dbReference type="InterPro" id="IPR003819">
    <property type="entry name" value="TauD/TfdA-like"/>
</dbReference>
<dbReference type="OrthoDB" id="406634at2759"/>
<dbReference type="GO" id="GO:0051213">
    <property type="term" value="F:dioxygenase activity"/>
    <property type="evidence" value="ECO:0007669"/>
    <property type="project" value="UniProtKB-KW"/>
</dbReference>
<dbReference type="InterPro" id="IPR050411">
    <property type="entry name" value="AlphaKG_dependent_hydroxylases"/>
</dbReference>
<dbReference type="Proteomes" id="UP001152795">
    <property type="component" value="Unassembled WGS sequence"/>
</dbReference>
<reference evidence="1" key="1">
    <citation type="submission" date="2020-04" db="EMBL/GenBank/DDBJ databases">
        <authorList>
            <person name="Alioto T."/>
            <person name="Alioto T."/>
            <person name="Gomez Garrido J."/>
        </authorList>
    </citation>
    <scope>NUCLEOTIDE SEQUENCE</scope>
    <source>
        <strain evidence="1">A484AB</strain>
    </source>
</reference>
<accession>A0A6S7IMC4</accession>
<keyword evidence="1" id="KW-0560">Oxidoreductase</keyword>
<comment type="caution">
    <text evidence="1">The sequence shown here is derived from an EMBL/GenBank/DDBJ whole genome shotgun (WGS) entry which is preliminary data.</text>
</comment>